<evidence type="ECO:0000313" key="5">
    <source>
        <dbReference type="WBParaSite" id="EVEC_0000454901-mRNA-1"/>
    </source>
</evidence>
<keyword evidence="1" id="KW-0479">Metal-binding</keyword>
<evidence type="ECO:0000313" key="4">
    <source>
        <dbReference type="Proteomes" id="UP000274131"/>
    </source>
</evidence>
<evidence type="ECO:0000256" key="1">
    <source>
        <dbReference type="PROSITE-ProRule" id="PRU00024"/>
    </source>
</evidence>
<evidence type="ECO:0000259" key="2">
    <source>
        <dbReference type="PROSITE" id="PS50119"/>
    </source>
</evidence>
<dbReference type="OrthoDB" id="1870062at2759"/>
<keyword evidence="1" id="KW-0863">Zinc-finger</keyword>
<dbReference type="InterPro" id="IPR000315">
    <property type="entry name" value="Znf_B-box"/>
</dbReference>
<protein>
    <submittedName>
        <fullName evidence="5">B box-type domain-containing protein</fullName>
    </submittedName>
</protein>
<dbReference type="EMBL" id="UXUI01007808">
    <property type="protein sequence ID" value="VDD89506.1"/>
    <property type="molecule type" value="Genomic_DNA"/>
</dbReference>
<dbReference type="Proteomes" id="UP000274131">
    <property type="component" value="Unassembled WGS sequence"/>
</dbReference>
<keyword evidence="4" id="KW-1185">Reference proteome</keyword>
<dbReference type="STRING" id="51028.A0A0N4V3C7"/>
<gene>
    <name evidence="3" type="ORF">EVEC_LOCUS4257</name>
</gene>
<evidence type="ECO:0000313" key="3">
    <source>
        <dbReference type="EMBL" id="VDD89506.1"/>
    </source>
</evidence>
<dbReference type="CDD" id="cd19757">
    <property type="entry name" value="Bbox1"/>
    <property type="match status" value="1"/>
</dbReference>
<dbReference type="GO" id="GO:0008270">
    <property type="term" value="F:zinc ion binding"/>
    <property type="evidence" value="ECO:0007669"/>
    <property type="project" value="UniProtKB-KW"/>
</dbReference>
<name>A0A0N4V3C7_ENTVE</name>
<sequence length="393" mass="45173">MKVEFTDWRRSSWLLTHCGKALAVCSRKFCIVMRLLLRLFQYLGFDAWRRYKNLAVQKTGLFRKPSRLVQSTSPEAWFRFRNGGKYTGDELEGSCVMDKFNQCDLCFAKLRSFRDWCPSDQQGWLLPCLHVVCSLCKVKSQVPSNPQKIICRLCRTECSKHLLLLIPNTKSCLLRCETRACPEKKVATFKCLSCNELLCQECSFAHRRVTATSSHVLQPIVLMTESCTIDITFEVIHFVLHFQASCSECLQMRIHEGPHHIISPISHLAASSSVEEEKIKSSSARELTLIEATLSSLGVRKQVVSDRITFLKKEIGTSVVKACNAIIRRGWDLINTLDFVENGKIKEFDHVIEELKWQQIRFKKLSRRSLLVECYHGTSALLNYKEVNEQNVL</sequence>
<organism evidence="5">
    <name type="scientific">Enterobius vermicularis</name>
    <name type="common">Human pinworm</name>
    <dbReference type="NCBI Taxonomy" id="51028"/>
    <lineage>
        <taxon>Eukaryota</taxon>
        <taxon>Metazoa</taxon>
        <taxon>Ecdysozoa</taxon>
        <taxon>Nematoda</taxon>
        <taxon>Chromadorea</taxon>
        <taxon>Rhabditida</taxon>
        <taxon>Spirurina</taxon>
        <taxon>Oxyuridomorpha</taxon>
        <taxon>Oxyuroidea</taxon>
        <taxon>Oxyuridae</taxon>
        <taxon>Enterobius</taxon>
    </lineage>
</organism>
<dbReference type="PROSITE" id="PS50119">
    <property type="entry name" value="ZF_BBOX"/>
    <property type="match status" value="1"/>
</dbReference>
<accession>A0A0N4V3C7</accession>
<reference evidence="3 4" key="2">
    <citation type="submission" date="2018-10" db="EMBL/GenBank/DDBJ databases">
        <authorList>
            <consortium name="Pathogen Informatics"/>
        </authorList>
    </citation>
    <scope>NUCLEOTIDE SEQUENCE [LARGE SCALE GENOMIC DNA]</scope>
</reference>
<dbReference type="AlphaFoldDB" id="A0A0N4V3C7"/>
<keyword evidence="1" id="KW-0862">Zinc</keyword>
<feature type="domain" description="B box-type" evidence="2">
    <location>
        <begin position="171"/>
        <end position="220"/>
    </location>
</feature>
<dbReference type="WBParaSite" id="EVEC_0000454901-mRNA-1">
    <property type="protein sequence ID" value="EVEC_0000454901-mRNA-1"/>
    <property type="gene ID" value="EVEC_0000454901"/>
</dbReference>
<proteinExistence type="predicted"/>
<reference evidence="5" key="1">
    <citation type="submission" date="2017-02" db="UniProtKB">
        <authorList>
            <consortium name="WormBaseParasite"/>
        </authorList>
    </citation>
    <scope>IDENTIFICATION</scope>
</reference>